<feature type="region of interest" description="Disordered" evidence="1">
    <location>
        <begin position="40"/>
        <end position="67"/>
    </location>
</feature>
<evidence type="ECO:0000313" key="3">
    <source>
        <dbReference type="EMBL" id="VDR42329.1"/>
    </source>
</evidence>
<dbReference type="NCBIfam" id="NF045938">
    <property type="entry name" value="MAG3960_fam_LP"/>
    <property type="match status" value="1"/>
</dbReference>
<dbReference type="RefSeq" id="WP_126118522.1">
    <property type="nucleotide sequence ID" value="NZ_CP101806.1"/>
</dbReference>
<organism evidence="3 4">
    <name type="scientific">Mycoplasmopsis caviae</name>
    <dbReference type="NCBI Taxonomy" id="55603"/>
    <lineage>
        <taxon>Bacteria</taxon>
        <taxon>Bacillati</taxon>
        <taxon>Mycoplasmatota</taxon>
        <taxon>Mycoplasmoidales</taxon>
        <taxon>Metamycoplasmataceae</taxon>
        <taxon>Mycoplasmopsis</taxon>
    </lineage>
</organism>
<dbReference type="Proteomes" id="UP000280036">
    <property type="component" value="Unassembled WGS sequence"/>
</dbReference>
<evidence type="ECO:0000256" key="1">
    <source>
        <dbReference type="SAM" id="MobiDB-lite"/>
    </source>
</evidence>
<dbReference type="AlphaFoldDB" id="A0A3P8KAD7"/>
<dbReference type="Proteomes" id="UP001058569">
    <property type="component" value="Chromosome"/>
</dbReference>
<dbReference type="PROSITE" id="PS51257">
    <property type="entry name" value="PROKAR_LIPOPROTEIN"/>
    <property type="match status" value="1"/>
</dbReference>
<proteinExistence type="predicted"/>
<dbReference type="OrthoDB" id="395546at2"/>
<dbReference type="EMBL" id="CP101806">
    <property type="protein sequence ID" value="UUD34818.1"/>
    <property type="molecule type" value="Genomic_DNA"/>
</dbReference>
<evidence type="ECO:0000313" key="5">
    <source>
        <dbReference type="Proteomes" id="UP001058569"/>
    </source>
</evidence>
<reference evidence="3 4" key="1">
    <citation type="submission" date="2018-12" db="EMBL/GenBank/DDBJ databases">
        <authorList>
            <consortium name="Pathogen Informatics"/>
        </authorList>
    </citation>
    <scope>NUCLEOTIDE SEQUENCE [LARGE SCALE GENOMIC DNA]</scope>
    <source>
        <strain evidence="3 4">NCTC10126</strain>
    </source>
</reference>
<evidence type="ECO:0008006" key="6">
    <source>
        <dbReference type="Google" id="ProtNLM"/>
    </source>
</evidence>
<reference evidence="2" key="2">
    <citation type="submission" date="2022-07" db="EMBL/GenBank/DDBJ databases">
        <title>Complete genome of Mycoplasma caviae type strain G122.</title>
        <authorList>
            <person name="Spergser J."/>
        </authorList>
    </citation>
    <scope>NUCLEOTIDE SEQUENCE</scope>
    <source>
        <strain evidence="2">G122</strain>
    </source>
</reference>
<evidence type="ECO:0000313" key="2">
    <source>
        <dbReference type="EMBL" id="UUD34818.1"/>
    </source>
</evidence>
<gene>
    <name evidence="3" type="ORF">NCTC10126_00849</name>
    <name evidence="2" type="ORF">NPA07_03275</name>
</gene>
<feature type="compositionally biased region" description="Polar residues" evidence="1">
    <location>
        <begin position="41"/>
        <end position="58"/>
    </location>
</feature>
<dbReference type="EMBL" id="UZVY01000001">
    <property type="protein sequence ID" value="VDR42329.1"/>
    <property type="molecule type" value="Genomic_DNA"/>
</dbReference>
<name>A0A3P8KAD7_9BACT</name>
<accession>A0A3P8KAD7</accession>
<protein>
    <recommendedName>
        <fullName evidence="6">Lipoprotein</fullName>
    </recommendedName>
</protein>
<sequence>MNKRIKKIISLGAITPLCLTPLTLQSCYFSKLFGPAIPNKKNPSNVDESTNPNVNNNPDRGYTKPTENPFEYNGIKYNIANEDTYDLNTINYADDLLKNDAKVFKSWIPKKKDYELEDLWSAFFPTIARISNYIRALDPYHTTMMSHSKDNKEVINWVEYHTMVTKILDILKASELNDLFKNGETFIGKFFNAQADDWYEMNKKDALFVFGEVVKEYRDGRKEFKGFSPLDSENRNKSAGVTYATLYWKLERTLNIKSRFDKNELFLWREFYGKKLDPKKHLLDMCFIDWNISNNTSSFGMQIVQWNMLIKYLEFCKKVSESVLPNNTTGISDESKSLKDNIDSSGLQSIVEDLEKALLDYLKLEQILGFCAEPKREQIDLQMFPGGSEYKGEFNGNPITTDFRDTYRWAHYQYHKVIAPMWTMIDNHRVMKSHLEKNFVESYKDKYEMIWANIKHVDNIEKPYVISEEEAIAKWNLITKEFKDKFNWKWKE</sequence>
<keyword evidence="5" id="KW-1185">Reference proteome</keyword>
<evidence type="ECO:0000313" key="4">
    <source>
        <dbReference type="Proteomes" id="UP000280036"/>
    </source>
</evidence>